<dbReference type="RefSeq" id="WP_054920769.1">
    <property type="nucleotide sequence ID" value="NZ_JACFYJ010000019.1"/>
</dbReference>
<organism evidence="2 3">
    <name type="scientific">Paraburkholderia bengalensis</name>
    <dbReference type="NCBI Taxonomy" id="2747562"/>
    <lineage>
        <taxon>Bacteria</taxon>
        <taxon>Pseudomonadati</taxon>
        <taxon>Pseudomonadota</taxon>
        <taxon>Betaproteobacteria</taxon>
        <taxon>Burkholderiales</taxon>
        <taxon>Burkholderiaceae</taxon>
        <taxon>Paraburkholderia</taxon>
    </lineage>
</organism>
<dbReference type="EMBL" id="JACFYJ010000019">
    <property type="protein sequence ID" value="MEI5998289.1"/>
    <property type="molecule type" value="Genomic_DNA"/>
</dbReference>
<reference evidence="2 3" key="1">
    <citation type="journal article" date="2022" name="Arch. Microbiol.">
        <title>Paraburkholderia bengalensis sp. nov. isolated from roots of Oryza sativa, IR64.</title>
        <authorList>
            <person name="Nag P."/>
            <person name="Mondal N."/>
            <person name="Sarkar J."/>
            <person name="Das S."/>
        </authorList>
    </citation>
    <scope>NUCLEOTIDE SEQUENCE [LARGE SCALE GENOMIC DNA]</scope>
    <source>
        <strain evidence="2 3">IR64_4_BI</strain>
    </source>
</reference>
<evidence type="ECO:0000313" key="2">
    <source>
        <dbReference type="EMBL" id="MEI5998289.1"/>
    </source>
</evidence>
<dbReference type="Proteomes" id="UP001386437">
    <property type="component" value="Unassembled WGS sequence"/>
</dbReference>
<evidence type="ECO:0000313" key="3">
    <source>
        <dbReference type="Proteomes" id="UP001386437"/>
    </source>
</evidence>
<protein>
    <submittedName>
        <fullName evidence="2">Alpha/beta hydrolase</fullName>
    </submittedName>
</protein>
<dbReference type="InterPro" id="IPR000073">
    <property type="entry name" value="AB_hydrolase_1"/>
</dbReference>
<dbReference type="InterPro" id="IPR029058">
    <property type="entry name" value="AB_hydrolase_fold"/>
</dbReference>
<name>A0ABU8IS33_9BURK</name>
<feature type="domain" description="AB hydrolase-1" evidence="1">
    <location>
        <begin position="38"/>
        <end position="249"/>
    </location>
</feature>
<dbReference type="PANTHER" id="PTHR37017:SF11">
    <property type="entry name" value="ESTERASE_LIPASE_THIOESTERASE DOMAIN-CONTAINING PROTEIN"/>
    <property type="match status" value="1"/>
</dbReference>
<dbReference type="Gene3D" id="3.40.50.1820">
    <property type="entry name" value="alpha/beta hydrolase"/>
    <property type="match status" value="1"/>
</dbReference>
<dbReference type="PANTHER" id="PTHR37017">
    <property type="entry name" value="AB HYDROLASE-1 DOMAIN-CONTAINING PROTEIN-RELATED"/>
    <property type="match status" value="1"/>
</dbReference>
<gene>
    <name evidence="2" type="ORF">H3V53_14065</name>
</gene>
<dbReference type="SUPFAM" id="SSF53474">
    <property type="entry name" value="alpha/beta-Hydrolases"/>
    <property type="match status" value="1"/>
</dbReference>
<dbReference type="Pfam" id="PF12697">
    <property type="entry name" value="Abhydrolase_6"/>
    <property type="match status" value="1"/>
</dbReference>
<dbReference type="InterPro" id="IPR052897">
    <property type="entry name" value="Sec-Metab_Biosynth_Hydrolase"/>
</dbReference>
<accession>A0ABU8IS33</accession>
<evidence type="ECO:0000259" key="1">
    <source>
        <dbReference type="Pfam" id="PF12697"/>
    </source>
</evidence>
<keyword evidence="2" id="KW-0378">Hydrolase</keyword>
<comment type="caution">
    <text evidence="2">The sequence shown here is derived from an EMBL/GenBank/DDBJ whole genome shotgun (WGS) entry which is preliminary data.</text>
</comment>
<dbReference type="GO" id="GO:0016787">
    <property type="term" value="F:hydrolase activity"/>
    <property type="evidence" value="ECO:0007669"/>
    <property type="project" value="UniProtKB-KW"/>
</dbReference>
<sequence length="264" mass="28479">MAHHLSRAILRMLGAAAVGAFIMASGSSLAYAEEVRNVVLVHGAFVDASIWDGVIRRLQRDGYEVRAVQLPLTSLAEDVAATQAVLRRVDGPTVLVGYSWGGVPVSVAGVDSKVKGLVYFAAVTPDPGQSLKQMLAPYAEKAMPGMAAVQRDDEDFLWLDPARFGFALAHDAPPDLVRVMAAAEKPTAERILSDKPERAAWQSKPTWYAVSTEDKIFPVQLQRDLARKIGARVIELPTGHASILSRPDDASALIENAAQTLSKR</sequence>
<proteinExistence type="predicted"/>
<keyword evidence="3" id="KW-1185">Reference proteome</keyword>